<dbReference type="EMBL" id="JAPDMQ010000141">
    <property type="protein sequence ID" value="KAK0533238.1"/>
    <property type="molecule type" value="Genomic_DNA"/>
</dbReference>
<dbReference type="PANTHER" id="PTHR47675">
    <property type="entry name" value="MOLYBDOPTERIN BINDING DOMAIN PROTEIN (AFU_ORTHOLOGUE AFUA_5G11210)"/>
    <property type="match status" value="1"/>
</dbReference>
<evidence type="ECO:0000259" key="2">
    <source>
        <dbReference type="SMART" id="SM00852"/>
    </source>
</evidence>
<dbReference type="SUPFAM" id="SSF53218">
    <property type="entry name" value="Molybdenum cofactor biosynthesis proteins"/>
    <property type="match status" value="1"/>
</dbReference>
<dbReference type="PANTHER" id="PTHR47675:SF1">
    <property type="entry name" value="MOLYBDOPTERIN BINDING DOMAIN PROTEIN (AFU_ORTHOLOGUE AFUA_5G11210)"/>
    <property type="match status" value="1"/>
</dbReference>
<dbReference type="CDD" id="cd00885">
    <property type="entry name" value="cinA"/>
    <property type="match status" value="1"/>
</dbReference>
<feature type="domain" description="MoaB/Mog" evidence="2">
    <location>
        <begin position="77"/>
        <end position="249"/>
    </location>
</feature>
<proteinExistence type="predicted"/>
<feature type="compositionally biased region" description="Low complexity" evidence="1">
    <location>
        <begin position="31"/>
        <end position="49"/>
    </location>
</feature>
<sequence>MPAFSRAPAHLAATTRIASLSAHLSSMQQPSRAAATAAAPSSASSSSSSKDQLPPISFDKSPIPPNPLGSRFVRTAGFICIGDEILSSKTRDTNSHYFSKFCFTLGIELKRIEVIADDTDEIVEAVRRMADNYDWVVTSGGIGPTHDDITYESIAKAFDAEPLVYHDETLRRMTELNKRRTDLPPQTEEMMTARKRMALFPSKNAEVIFPTANLWVPVVRMAGKVCILPGIPRLFEALLDGFTPYIPIDKDAPRPYRVLVRTLQPESSIAPFLTKLVERVKAEGIKIGSYPKIFPSSVEVSLIGTNLDALKKYADEVAKEVEGEVVASGKLGDE</sequence>
<protein>
    <recommendedName>
        <fullName evidence="2">MoaB/Mog domain-containing protein</fullName>
    </recommendedName>
</protein>
<dbReference type="Gene3D" id="3.40.980.10">
    <property type="entry name" value="MoaB/Mog-like domain"/>
    <property type="match status" value="1"/>
</dbReference>
<gene>
    <name evidence="3" type="ORF">OC842_003022</name>
</gene>
<dbReference type="AlphaFoldDB" id="A0AAN6JL42"/>
<dbReference type="InterPro" id="IPR056596">
    <property type="entry name" value="FLAD1_M"/>
</dbReference>
<dbReference type="Pfam" id="PF24102">
    <property type="entry name" value="FLAD1_M"/>
    <property type="match status" value="1"/>
</dbReference>
<accession>A0AAN6JL42</accession>
<dbReference type="GO" id="GO:0042726">
    <property type="term" value="P:flavin-containing compound metabolic process"/>
    <property type="evidence" value="ECO:0007669"/>
    <property type="project" value="TreeGrafter"/>
</dbReference>
<reference evidence="3" key="1">
    <citation type="journal article" date="2023" name="PhytoFront">
        <title>Draft Genome Resources of Seven Strains of Tilletia horrida, Causal Agent of Kernel Smut of Rice.</title>
        <authorList>
            <person name="Khanal S."/>
            <person name="Antony Babu S."/>
            <person name="Zhou X.G."/>
        </authorList>
    </citation>
    <scope>NUCLEOTIDE SEQUENCE</scope>
    <source>
        <strain evidence="3">TX3</strain>
    </source>
</reference>
<evidence type="ECO:0000256" key="1">
    <source>
        <dbReference type="SAM" id="MobiDB-lite"/>
    </source>
</evidence>
<dbReference type="InterPro" id="IPR001453">
    <property type="entry name" value="MoaB/Mog_dom"/>
</dbReference>
<evidence type="ECO:0000313" key="3">
    <source>
        <dbReference type="EMBL" id="KAK0533238.1"/>
    </source>
</evidence>
<dbReference type="Proteomes" id="UP001176521">
    <property type="component" value="Unassembled WGS sequence"/>
</dbReference>
<feature type="region of interest" description="Disordered" evidence="1">
    <location>
        <begin position="31"/>
        <end position="64"/>
    </location>
</feature>
<comment type="caution">
    <text evidence="3">The sequence shown here is derived from an EMBL/GenBank/DDBJ whole genome shotgun (WGS) entry which is preliminary data.</text>
</comment>
<evidence type="ECO:0000313" key="4">
    <source>
        <dbReference type="Proteomes" id="UP001176521"/>
    </source>
</evidence>
<dbReference type="Pfam" id="PF00994">
    <property type="entry name" value="MoCF_biosynth"/>
    <property type="match status" value="1"/>
</dbReference>
<dbReference type="InterPro" id="IPR036425">
    <property type="entry name" value="MoaB/Mog-like_dom_sf"/>
</dbReference>
<keyword evidence="4" id="KW-1185">Reference proteome</keyword>
<dbReference type="SMART" id="SM00852">
    <property type="entry name" value="MoCF_biosynth"/>
    <property type="match status" value="1"/>
</dbReference>
<name>A0AAN6JL42_9BASI</name>
<dbReference type="GO" id="GO:0047884">
    <property type="term" value="F:FAD diphosphatase activity"/>
    <property type="evidence" value="ECO:0007669"/>
    <property type="project" value="TreeGrafter"/>
</dbReference>
<organism evidence="3 4">
    <name type="scientific">Tilletia horrida</name>
    <dbReference type="NCBI Taxonomy" id="155126"/>
    <lineage>
        <taxon>Eukaryota</taxon>
        <taxon>Fungi</taxon>
        <taxon>Dikarya</taxon>
        <taxon>Basidiomycota</taxon>
        <taxon>Ustilaginomycotina</taxon>
        <taxon>Exobasidiomycetes</taxon>
        <taxon>Tilletiales</taxon>
        <taxon>Tilletiaceae</taxon>
        <taxon>Tilletia</taxon>
    </lineage>
</organism>